<feature type="binding site" evidence="6">
    <location>
        <position position="108"/>
    </location>
    <ligand>
        <name>(6R)-10-formyltetrahydrofolate</name>
        <dbReference type="ChEBI" id="CHEBI:195366"/>
    </ligand>
</feature>
<feature type="binding site" evidence="6">
    <location>
        <position position="66"/>
    </location>
    <ligand>
        <name>(6R)-10-formyltetrahydrofolate</name>
        <dbReference type="ChEBI" id="CHEBI:195366"/>
    </ligand>
</feature>
<name>A0A538U462_UNCEI</name>
<comment type="caution">
    <text evidence="6">Lacks conserved residue(s) required for the propagation of feature annotation.</text>
</comment>
<comment type="function">
    <text evidence="6">Catalyzes the transfer of a formyl group from 10-formyltetrahydrofolate to 5-phospho-ribosyl-glycinamide (GAR), producing 5-phospho-ribosyl-N-formylglycinamide (FGAR) and tetrahydrofolate.</text>
</comment>
<feature type="active site" description="Proton donor" evidence="6">
    <location>
        <position position="110"/>
    </location>
</feature>
<dbReference type="NCBIfam" id="TIGR00639">
    <property type="entry name" value="PurN"/>
    <property type="match status" value="1"/>
</dbReference>
<dbReference type="Gene3D" id="3.40.50.170">
    <property type="entry name" value="Formyl transferase, N-terminal domain"/>
    <property type="match status" value="1"/>
</dbReference>
<evidence type="ECO:0000256" key="6">
    <source>
        <dbReference type="HAMAP-Rule" id="MF_01930"/>
    </source>
</evidence>
<dbReference type="SUPFAM" id="SSF53328">
    <property type="entry name" value="Formyltransferase"/>
    <property type="match status" value="1"/>
</dbReference>
<gene>
    <name evidence="6" type="primary">purN</name>
    <name evidence="8" type="ORF">E6K80_07805</name>
</gene>
<keyword evidence="2 6" id="KW-0808">Transferase</keyword>
<dbReference type="Pfam" id="PF00551">
    <property type="entry name" value="Formyl_trans_N"/>
    <property type="match status" value="1"/>
</dbReference>
<dbReference type="AlphaFoldDB" id="A0A538U462"/>
<dbReference type="GO" id="GO:0006189">
    <property type="term" value="P:'de novo' IMP biosynthetic process"/>
    <property type="evidence" value="ECO:0007669"/>
    <property type="project" value="UniProtKB-UniRule"/>
</dbReference>
<evidence type="ECO:0000313" key="9">
    <source>
        <dbReference type="Proteomes" id="UP000319836"/>
    </source>
</evidence>
<dbReference type="GO" id="GO:0004644">
    <property type="term" value="F:phosphoribosylglycinamide formyltransferase activity"/>
    <property type="evidence" value="ECO:0007669"/>
    <property type="project" value="UniProtKB-UniRule"/>
</dbReference>
<feature type="site" description="Raises pKa of active site His" evidence="6">
    <location>
        <position position="146"/>
    </location>
</feature>
<reference evidence="8 9" key="1">
    <citation type="journal article" date="2019" name="Nat. Microbiol.">
        <title>Mediterranean grassland soil C-N compound turnover is dependent on rainfall and depth, and is mediated by genomically divergent microorganisms.</title>
        <authorList>
            <person name="Diamond S."/>
            <person name="Andeer P.F."/>
            <person name="Li Z."/>
            <person name="Crits-Christoph A."/>
            <person name="Burstein D."/>
            <person name="Anantharaman K."/>
            <person name="Lane K.R."/>
            <person name="Thomas B.C."/>
            <person name="Pan C."/>
            <person name="Northen T.R."/>
            <person name="Banfield J.F."/>
        </authorList>
    </citation>
    <scope>NUCLEOTIDE SEQUENCE [LARGE SCALE GENOMIC DNA]</scope>
    <source>
        <strain evidence="8">WS_10</strain>
    </source>
</reference>
<evidence type="ECO:0000256" key="5">
    <source>
        <dbReference type="ARBA" id="ARBA00047664"/>
    </source>
</evidence>
<dbReference type="EC" id="2.1.2.2" evidence="6"/>
<protein>
    <recommendedName>
        <fullName evidence="6">Phosphoribosylglycinamide formyltransferase</fullName>
        <ecNumber evidence="6">2.1.2.2</ecNumber>
    </recommendedName>
    <alternativeName>
        <fullName evidence="6">5'-phosphoribosylglycinamide transformylase</fullName>
    </alternativeName>
    <alternativeName>
        <fullName evidence="6">GAR transformylase</fullName>
        <shortName evidence="6">GART</shortName>
    </alternativeName>
</protein>
<evidence type="ECO:0000313" key="8">
    <source>
        <dbReference type="EMBL" id="TMQ70663.1"/>
    </source>
</evidence>
<sequence length="209" mass="22958">MRTLAVLASGQGTNFEALVQGERRGELGGHVTLLASDQAQAPALERARRLGVEAVALPAGARWRSRLEDERPWIDALRTRGVDTVLLAGFMRRLHAPFLTAFEGRILNIHPSLLPAFPGLDAIREALARGVRVTGCTVHVVDETLDAGPIVAQAAVEVRDDDTVASLEGRIHEAEHRLYPSAVRRFLGTPWRIEGRRLRFENALPESAR</sequence>
<dbReference type="EMBL" id="VBPA01000188">
    <property type="protein sequence ID" value="TMQ70663.1"/>
    <property type="molecule type" value="Genomic_DNA"/>
</dbReference>
<dbReference type="Proteomes" id="UP000319836">
    <property type="component" value="Unassembled WGS sequence"/>
</dbReference>
<dbReference type="PANTHER" id="PTHR43369">
    <property type="entry name" value="PHOSPHORIBOSYLGLYCINAMIDE FORMYLTRANSFERASE"/>
    <property type="match status" value="1"/>
</dbReference>
<proteinExistence type="inferred from homology"/>
<evidence type="ECO:0000256" key="2">
    <source>
        <dbReference type="ARBA" id="ARBA00022679"/>
    </source>
</evidence>
<dbReference type="GO" id="GO:0005829">
    <property type="term" value="C:cytosol"/>
    <property type="evidence" value="ECO:0007669"/>
    <property type="project" value="TreeGrafter"/>
</dbReference>
<dbReference type="InterPro" id="IPR002376">
    <property type="entry name" value="Formyl_transf_N"/>
</dbReference>
<feature type="domain" description="Formyl transferase N-terminal" evidence="7">
    <location>
        <begin position="4"/>
        <end position="183"/>
    </location>
</feature>
<accession>A0A538U462</accession>
<evidence type="ECO:0000256" key="4">
    <source>
        <dbReference type="ARBA" id="ARBA00038440"/>
    </source>
</evidence>
<dbReference type="HAMAP" id="MF_01930">
    <property type="entry name" value="PurN"/>
    <property type="match status" value="1"/>
</dbReference>
<dbReference type="PROSITE" id="PS00373">
    <property type="entry name" value="GART"/>
    <property type="match status" value="1"/>
</dbReference>
<dbReference type="PANTHER" id="PTHR43369:SF2">
    <property type="entry name" value="PHOSPHORIBOSYLGLYCINAMIDE FORMYLTRANSFERASE"/>
    <property type="match status" value="1"/>
</dbReference>
<dbReference type="UniPathway" id="UPA00074">
    <property type="reaction ID" value="UER00126"/>
</dbReference>
<dbReference type="InterPro" id="IPR004607">
    <property type="entry name" value="GART"/>
</dbReference>
<comment type="caution">
    <text evidence="8">The sequence shown here is derived from an EMBL/GenBank/DDBJ whole genome shotgun (WGS) entry which is preliminary data.</text>
</comment>
<keyword evidence="3 6" id="KW-0658">Purine biosynthesis</keyword>
<comment type="similarity">
    <text evidence="4 6">Belongs to the GART family.</text>
</comment>
<organism evidence="8 9">
    <name type="scientific">Eiseniibacteriota bacterium</name>
    <dbReference type="NCBI Taxonomy" id="2212470"/>
    <lineage>
        <taxon>Bacteria</taxon>
        <taxon>Candidatus Eiseniibacteriota</taxon>
    </lineage>
</organism>
<comment type="pathway">
    <text evidence="1 6">Purine metabolism; IMP biosynthesis via de novo pathway; N(2)-formyl-N(1)-(5-phospho-D-ribosyl)glycinamide from N(1)-(5-phospho-D-ribosyl)glycinamide (10-formyl THF route): step 1/1.</text>
</comment>
<evidence type="ECO:0000256" key="1">
    <source>
        <dbReference type="ARBA" id="ARBA00005054"/>
    </source>
</evidence>
<evidence type="ECO:0000259" key="7">
    <source>
        <dbReference type="Pfam" id="PF00551"/>
    </source>
</evidence>
<feature type="binding site" evidence="6">
    <location>
        <begin position="12"/>
        <end position="14"/>
    </location>
    <ligand>
        <name>N(1)-(5-phospho-beta-D-ribosyl)glycinamide</name>
        <dbReference type="ChEBI" id="CHEBI:143788"/>
    </ligand>
</feature>
<evidence type="ECO:0000256" key="3">
    <source>
        <dbReference type="ARBA" id="ARBA00022755"/>
    </source>
</evidence>
<comment type="catalytic activity">
    <reaction evidence="5 6">
        <text>N(1)-(5-phospho-beta-D-ribosyl)glycinamide + (6R)-10-formyltetrahydrofolate = N(2)-formyl-N(1)-(5-phospho-beta-D-ribosyl)glycinamide + (6S)-5,6,7,8-tetrahydrofolate + H(+)</text>
        <dbReference type="Rhea" id="RHEA:15053"/>
        <dbReference type="ChEBI" id="CHEBI:15378"/>
        <dbReference type="ChEBI" id="CHEBI:57453"/>
        <dbReference type="ChEBI" id="CHEBI:143788"/>
        <dbReference type="ChEBI" id="CHEBI:147286"/>
        <dbReference type="ChEBI" id="CHEBI:195366"/>
        <dbReference type="EC" id="2.1.2.2"/>
    </reaction>
</comment>
<dbReference type="InterPro" id="IPR036477">
    <property type="entry name" value="Formyl_transf_N_sf"/>
</dbReference>
<dbReference type="CDD" id="cd08645">
    <property type="entry name" value="FMT_core_GART"/>
    <property type="match status" value="1"/>
</dbReference>
<dbReference type="InterPro" id="IPR001555">
    <property type="entry name" value="GART_AS"/>
</dbReference>